<evidence type="ECO:0000313" key="2">
    <source>
        <dbReference type="EMBL" id="KAJ6805941.1"/>
    </source>
</evidence>
<reference evidence="2" key="1">
    <citation type="journal article" date="2023" name="GigaByte">
        <title>Genome assembly of the bearded iris, Iris pallida Lam.</title>
        <authorList>
            <person name="Bruccoleri R.E."/>
            <person name="Oakeley E.J."/>
            <person name="Faust A.M.E."/>
            <person name="Altorfer M."/>
            <person name="Dessus-Babus S."/>
            <person name="Burckhardt D."/>
            <person name="Oertli M."/>
            <person name="Naumann U."/>
            <person name="Petersen F."/>
            <person name="Wong J."/>
        </authorList>
    </citation>
    <scope>NUCLEOTIDE SEQUENCE</scope>
    <source>
        <strain evidence="2">GSM-AAB239-AS_SAM_17_03QT</strain>
    </source>
</reference>
<comment type="caution">
    <text evidence="2">The sequence shown here is derived from an EMBL/GenBank/DDBJ whole genome shotgun (WGS) entry which is preliminary data.</text>
</comment>
<organism evidence="2 3">
    <name type="scientific">Iris pallida</name>
    <name type="common">Sweet iris</name>
    <dbReference type="NCBI Taxonomy" id="29817"/>
    <lineage>
        <taxon>Eukaryota</taxon>
        <taxon>Viridiplantae</taxon>
        <taxon>Streptophyta</taxon>
        <taxon>Embryophyta</taxon>
        <taxon>Tracheophyta</taxon>
        <taxon>Spermatophyta</taxon>
        <taxon>Magnoliopsida</taxon>
        <taxon>Liliopsida</taxon>
        <taxon>Asparagales</taxon>
        <taxon>Iridaceae</taxon>
        <taxon>Iridoideae</taxon>
        <taxon>Irideae</taxon>
        <taxon>Iris</taxon>
    </lineage>
</organism>
<dbReference type="AlphaFoldDB" id="A0AAX6EPV6"/>
<gene>
    <name evidence="2" type="ORF">M6B38_176620</name>
</gene>
<evidence type="ECO:0000256" key="1">
    <source>
        <dbReference type="SAM" id="Phobius"/>
    </source>
</evidence>
<reference evidence="2" key="2">
    <citation type="submission" date="2023-04" db="EMBL/GenBank/DDBJ databases">
        <authorList>
            <person name="Bruccoleri R.E."/>
            <person name="Oakeley E.J."/>
            <person name="Faust A.-M."/>
            <person name="Dessus-Babus S."/>
            <person name="Altorfer M."/>
            <person name="Burckhardt D."/>
            <person name="Oertli M."/>
            <person name="Naumann U."/>
            <person name="Petersen F."/>
            <person name="Wong J."/>
        </authorList>
    </citation>
    <scope>NUCLEOTIDE SEQUENCE</scope>
    <source>
        <strain evidence="2">GSM-AAB239-AS_SAM_17_03QT</strain>
        <tissue evidence="2">Leaf</tissue>
    </source>
</reference>
<keyword evidence="1" id="KW-0472">Membrane</keyword>
<proteinExistence type="predicted"/>
<dbReference type="PANTHER" id="PTHR33344:SF7">
    <property type="entry name" value="TRANSMEMBRANE PROTEIN"/>
    <property type="match status" value="1"/>
</dbReference>
<keyword evidence="1" id="KW-0812">Transmembrane</keyword>
<keyword evidence="3" id="KW-1185">Reference proteome</keyword>
<name>A0AAX6EPV6_IRIPA</name>
<protein>
    <submittedName>
        <fullName evidence="2">Uncharacterized protein</fullName>
    </submittedName>
</protein>
<accession>A0AAX6EPV6</accession>
<feature type="transmembrane region" description="Helical" evidence="1">
    <location>
        <begin position="12"/>
        <end position="32"/>
    </location>
</feature>
<dbReference type="PANTHER" id="PTHR33344">
    <property type="entry name" value="OS02G0761600 PROTEIN"/>
    <property type="match status" value="1"/>
</dbReference>
<keyword evidence="1" id="KW-1133">Transmembrane helix</keyword>
<sequence>MEGQQLWRTKLTYKNATILVCFANLVAAILLLRGSFARSDRRIAGPHQMDPAQIRFIMESEAMRRAMEPVDLIRRLKEIEHEAYTNTEVGIKQVPKQTAAVDLSKKLKDRAMNDANNQKALEEWRKRKVERARQREIEKNSTITSLL</sequence>
<evidence type="ECO:0000313" key="3">
    <source>
        <dbReference type="Proteomes" id="UP001140949"/>
    </source>
</evidence>
<dbReference type="EMBL" id="JANAVB010035020">
    <property type="protein sequence ID" value="KAJ6805941.1"/>
    <property type="molecule type" value="Genomic_DNA"/>
</dbReference>
<dbReference type="Proteomes" id="UP001140949">
    <property type="component" value="Unassembled WGS sequence"/>
</dbReference>